<evidence type="ECO:0000256" key="7">
    <source>
        <dbReference type="ARBA" id="ARBA00022989"/>
    </source>
</evidence>
<feature type="transmembrane region" description="Helical" evidence="11">
    <location>
        <begin position="89"/>
        <end position="105"/>
    </location>
</feature>
<evidence type="ECO:0000256" key="10">
    <source>
        <dbReference type="ARBA" id="ARBA00023310"/>
    </source>
</evidence>
<dbReference type="Pfam" id="PF00119">
    <property type="entry name" value="ATP-synt_A"/>
    <property type="match status" value="1"/>
</dbReference>
<keyword evidence="9 11" id="KW-0472">Membrane</keyword>
<evidence type="ECO:0000256" key="1">
    <source>
        <dbReference type="ARBA" id="ARBA00004141"/>
    </source>
</evidence>
<keyword evidence="6 11" id="KW-0375">Hydrogen ion transport</keyword>
<name>A0A7C5QFD7_AQUAO</name>
<evidence type="ECO:0000256" key="12">
    <source>
        <dbReference type="RuleBase" id="RU000483"/>
    </source>
</evidence>
<dbReference type="HAMAP" id="MF_01393">
    <property type="entry name" value="ATP_synth_a_bact"/>
    <property type="match status" value="1"/>
</dbReference>
<dbReference type="GO" id="GO:0005886">
    <property type="term" value="C:plasma membrane"/>
    <property type="evidence" value="ECO:0007669"/>
    <property type="project" value="UniProtKB-SubCell"/>
</dbReference>
<dbReference type="SUPFAM" id="SSF81336">
    <property type="entry name" value="F1F0 ATP synthase subunit A"/>
    <property type="match status" value="1"/>
</dbReference>
<feature type="transmembrane region" description="Helical" evidence="11">
    <location>
        <begin position="59"/>
        <end position="77"/>
    </location>
</feature>
<evidence type="ECO:0000256" key="2">
    <source>
        <dbReference type="ARBA" id="ARBA00006810"/>
    </source>
</evidence>
<comment type="caution">
    <text evidence="13">The sequence shown here is derived from an EMBL/GenBank/DDBJ whole genome shotgun (WGS) entry which is preliminary data.</text>
</comment>
<keyword evidence="10 11" id="KW-0066">ATP synthesis</keyword>
<dbReference type="AlphaFoldDB" id="A0A7C5QFD7"/>
<keyword evidence="4 11" id="KW-0138">CF(0)</keyword>
<evidence type="ECO:0000256" key="8">
    <source>
        <dbReference type="ARBA" id="ARBA00023065"/>
    </source>
</evidence>
<dbReference type="GO" id="GO:0046933">
    <property type="term" value="F:proton-transporting ATP synthase activity, rotational mechanism"/>
    <property type="evidence" value="ECO:0007669"/>
    <property type="project" value="UniProtKB-UniRule"/>
</dbReference>
<dbReference type="PANTHER" id="PTHR42823:SF3">
    <property type="entry name" value="ATP SYNTHASE SUBUNIT A, CHLOROPLASTIC"/>
    <property type="match status" value="1"/>
</dbReference>
<dbReference type="InterPro" id="IPR045082">
    <property type="entry name" value="ATP_syn_F0_a_bact/chloroplast"/>
</dbReference>
<accession>A0A7C5QFD7</accession>
<evidence type="ECO:0000256" key="4">
    <source>
        <dbReference type="ARBA" id="ARBA00022547"/>
    </source>
</evidence>
<reference evidence="13" key="1">
    <citation type="journal article" date="2020" name="mSystems">
        <title>Genome- and Community-Level Interaction Insights into Carbon Utilization and Element Cycling Functions of Hydrothermarchaeota in Hydrothermal Sediment.</title>
        <authorList>
            <person name="Zhou Z."/>
            <person name="Liu Y."/>
            <person name="Xu W."/>
            <person name="Pan J."/>
            <person name="Luo Z.H."/>
            <person name="Li M."/>
        </authorList>
    </citation>
    <scope>NUCLEOTIDE SEQUENCE [LARGE SCALE GENOMIC DNA]</scope>
    <source>
        <strain evidence="13">HyVt-501</strain>
    </source>
</reference>
<keyword evidence="3 11" id="KW-0813">Transport</keyword>
<organism evidence="13">
    <name type="scientific">Aquifex aeolicus</name>
    <dbReference type="NCBI Taxonomy" id="63363"/>
    <lineage>
        <taxon>Bacteria</taxon>
        <taxon>Pseudomonadati</taxon>
        <taxon>Aquificota</taxon>
        <taxon>Aquificia</taxon>
        <taxon>Aquificales</taxon>
        <taxon>Aquificaceae</taxon>
        <taxon>Aquifex</taxon>
    </lineage>
</organism>
<comment type="similarity">
    <text evidence="2 11 12">Belongs to the ATPase A chain family.</text>
</comment>
<dbReference type="PROSITE" id="PS00449">
    <property type="entry name" value="ATPASE_A"/>
    <property type="match status" value="1"/>
</dbReference>
<dbReference type="Gene3D" id="1.20.120.220">
    <property type="entry name" value="ATP synthase, F0 complex, subunit A"/>
    <property type="match status" value="1"/>
</dbReference>
<keyword evidence="11" id="KW-1003">Cell membrane</keyword>
<sequence length="216" mass="23691">MSLNHVFLGLLAMGIALGLIGAGGRPSIRPTRYQALFEGYLRFVRGMLLDNIGPSGLKYTPLIAAIGLFIFFSNLLGMVPGLEAPTGNINTNLAMALIVFLYYNYEGVRENGLSYLKHFMGPVKILAPFFFIVEIISHIARPITLSLRLFANMKAGALLLISLVGLVIQNPFTMAVSPVVLLFIIAIKFLAIFIQTYIFMILSVVYLAGAVVHEEH</sequence>
<dbReference type="NCBIfam" id="TIGR01131">
    <property type="entry name" value="ATP_synt_6_or_A"/>
    <property type="match status" value="1"/>
</dbReference>
<comment type="subcellular location">
    <subcellularLocation>
        <location evidence="11 12">Cell membrane</location>
        <topology evidence="11 12">Multi-pass membrane protein</topology>
    </subcellularLocation>
    <subcellularLocation>
        <location evidence="1">Membrane</location>
        <topology evidence="1">Multi-pass membrane protein</topology>
    </subcellularLocation>
</comment>
<dbReference type="PANTHER" id="PTHR42823">
    <property type="entry name" value="ATP SYNTHASE SUBUNIT A, CHLOROPLASTIC"/>
    <property type="match status" value="1"/>
</dbReference>
<feature type="transmembrane region" description="Helical" evidence="11">
    <location>
        <begin position="125"/>
        <end position="143"/>
    </location>
</feature>
<dbReference type="EMBL" id="DRNB01000276">
    <property type="protein sequence ID" value="HHJ64741.1"/>
    <property type="molecule type" value="Genomic_DNA"/>
</dbReference>
<evidence type="ECO:0000256" key="11">
    <source>
        <dbReference type="HAMAP-Rule" id="MF_01393"/>
    </source>
</evidence>
<feature type="transmembrane region" description="Helical" evidence="11">
    <location>
        <begin position="179"/>
        <end position="212"/>
    </location>
</feature>
<keyword evidence="8 11" id="KW-0406">Ion transport</keyword>
<gene>
    <name evidence="11 13" type="primary">atpB</name>
    <name evidence="13" type="ORF">ENJ61_07530</name>
</gene>
<evidence type="ECO:0000256" key="5">
    <source>
        <dbReference type="ARBA" id="ARBA00022692"/>
    </source>
</evidence>
<dbReference type="InterPro" id="IPR000568">
    <property type="entry name" value="ATP_synth_F0_asu"/>
</dbReference>
<dbReference type="CDD" id="cd00310">
    <property type="entry name" value="ATP-synt_Fo_a_6"/>
    <property type="match status" value="1"/>
</dbReference>
<keyword evidence="7 11" id="KW-1133">Transmembrane helix</keyword>
<comment type="function">
    <text evidence="11 12">Key component of the proton channel; it plays a direct role in the translocation of protons across the membrane.</text>
</comment>
<keyword evidence="5 11" id="KW-0812">Transmembrane</keyword>
<proteinExistence type="inferred from homology"/>
<dbReference type="InterPro" id="IPR035908">
    <property type="entry name" value="F0_ATP_A_sf"/>
</dbReference>
<evidence type="ECO:0000313" key="13">
    <source>
        <dbReference type="EMBL" id="HHJ64741.1"/>
    </source>
</evidence>
<dbReference type="GO" id="GO:0045259">
    <property type="term" value="C:proton-transporting ATP synthase complex"/>
    <property type="evidence" value="ECO:0007669"/>
    <property type="project" value="UniProtKB-KW"/>
</dbReference>
<dbReference type="GO" id="GO:0042777">
    <property type="term" value="P:proton motive force-driven plasma membrane ATP synthesis"/>
    <property type="evidence" value="ECO:0007669"/>
    <property type="project" value="TreeGrafter"/>
</dbReference>
<protein>
    <recommendedName>
        <fullName evidence="11 12">ATP synthase subunit a</fullName>
    </recommendedName>
    <alternativeName>
        <fullName evidence="11">ATP synthase F0 sector subunit a</fullName>
    </alternativeName>
    <alternativeName>
        <fullName evidence="11">F-ATPase subunit 6</fullName>
    </alternativeName>
</protein>
<evidence type="ECO:0000256" key="3">
    <source>
        <dbReference type="ARBA" id="ARBA00022448"/>
    </source>
</evidence>
<evidence type="ECO:0000256" key="6">
    <source>
        <dbReference type="ARBA" id="ARBA00022781"/>
    </source>
</evidence>
<feature type="transmembrane region" description="Helical" evidence="11">
    <location>
        <begin position="155"/>
        <end position="173"/>
    </location>
</feature>
<evidence type="ECO:0000256" key="9">
    <source>
        <dbReference type="ARBA" id="ARBA00023136"/>
    </source>
</evidence>
<dbReference type="InterPro" id="IPR023011">
    <property type="entry name" value="ATP_synth_F0_asu_AS"/>
</dbReference>
<dbReference type="Proteomes" id="UP000885792">
    <property type="component" value="Unassembled WGS sequence"/>
</dbReference>
<dbReference type="PRINTS" id="PR00123">
    <property type="entry name" value="ATPASEA"/>
</dbReference>